<dbReference type="OrthoDB" id="5422155at2"/>
<dbReference type="Proteomes" id="UP000006695">
    <property type="component" value="Chromosome"/>
</dbReference>
<dbReference type="STRING" id="351605.Gura_3200"/>
<dbReference type="KEGG" id="gur:Gura_3200"/>
<organism evidence="1 2">
    <name type="scientific">Geotalea uraniireducens (strain Rf4)</name>
    <name type="common">Geobacter uraniireducens</name>
    <dbReference type="NCBI Taxonomy" id="351605"/>
    <lineage>
        <taxon>Bacteria</taxon>
        <taxon>Pseudomonadati</taxon>
        <taxon>Thermodesulfobacteriota</taxon>
        <taxon>Desulfuromonadia</taxon>
        <taxon>Geobacterales</taxon>
        <taxon>Geobacteraceae</taxon>
        <taxon>Geotalea</taxon>
    </lineage>
</organism>
<accession>A5G6E3</accession>
<dbReference type="EMBL" id="CP000698">
    <property type="protein sequence ID" value="ABQ27361.1"/>
    <property type="molecule type" value="Genomic_DNA"/>
</dbReference>
<name>A5G6E3_GEOUR</name>
<protein>
    <recommendedName>
        <fullName evidence="3">Threonyl-tRNA synthetase</fullName>
    </recommendedName>
</protein>
<reference evidence="1 2" key="1">
    <citation type="submission" date="2007-05" db="EMBL/GenBank/DDBJ databases">
        <title>Complete sequence of Geobacter uraniireducens Rf4.</title>
        <authorList>
            <consortium name="US DOE Joint Genome Institute"/>
            <person name="Copeland A."/>
            <person name="Lucas S."/>
            <person name="Lapidus A."/>
            <person name="Barry K."/>
            <person name="Detter J.C."/>
            <person name="Glavina del Rio T."/>
            <person name="Hammon N."/>
            <person name="Israni S."/>
            <person name="Dalin E."/>
            <person name="Tice H."/>
            <person name="Pitluck S."/>
            <person name="Chertkov O."/>
            <person name="Brettin T."/>
            <person name="Bruce D."/>
            <person name="Han C."/>
            <person name="Schmutz J."/>
            <person name="Larimer F."/>
            <person name="Land M."/>
            <person name="Hauser L."/>
            <person name="Kyrpides N."/>
            <person name="Mikhailova N."/>
            <person name="Shelobolina E."/>
            <person name="Aklujkar M."/>
            <person name="Lovley D."/>
            <person name="Richardson P."/>
        </authorList>
    </citation>
    <scope>NUCLEOTIDE SEQUENCE [LARGE SCALE GENOMIC DNA]</scope>
    <source>
        <strain evidence="1 2">Rf4</strain>
    </source>
</reference>
<proteinExistence type="predicted"/>
<dbReference type="HOGENOM" id="CLU_191962_0_0_7"/>
<evidence type="ECO:0008006" key="3">
    <source>
        <dbReference type="Google" id="ProtNLM"/>
    </source>
</evidence>
<dbReference type="AlphaFoldDB" id="A5G6E3"/>
<keyword evidence="2" id="KW-1185">Reference proteome</keyword>
<evidence type="ECO:0000313" key="2">
    <source>
        <dbReference type="Proteomes" id="UP000006695"/>
    </source>
</evidence>
<evidence type="ECO:0000313" key="1">
    <source>
        <dbReference type="EMBL" id="ABQ27361.1"/>
    </source>
</evidence>
<sequence>MNTAKDDVKNLLNKLPDNCSLEDIQYHLYVIEKIQHGLQVAEEQGTYSQEEAEARLKKWHTA</sequence>
<gene>
    <name evidence="1" type="ordered locus">Gura_3200</name>
</gene>
<dbReference type="RefSeq" id="WP_011940025.1">
    <property type="nucleotide sequence ID" value="NC_009483.1"/>
</dbReference>